<dbReference type="HOGENOM" id="CLU_178324_0_0_9"/>
<dbReference type="OrthoDB" id="1919713at2"/>
<accession>A6TNL5</accession>
<dbReference type="Proteomes" id="UP000001572">
    <property type="component" value="Chromosome"/>
</dbReference>
<dbReference type="eggNOG" id="ENOG50330I5">
    <property type="taxonomic scope" value="Bacteria"/>
</dbReference>
<gene>
    <name evidence="1" type="ordered locus">Amet_1606</name>
</gene>
<evidence type="ECO:0000313" key="1">
    <source>
        <dbReference type="EMBL" id="ABR47783.1"/>
    </source>
</evidence>
<name>A6TNL5_ALKMQ</name>
<protein>
    <submittedName>
        <fullName evidence="1">Uncharacterized protein</fullName>
    </submittedName>
</protein>
<reference evidence="2" key="1">
    <citation type="journal article" date="2016" name="Genome Announc.">
        <title>Complete genome sequence of Alkaliphilus metalliredigens strain QYMF, an alkaliphilic and metal-reducing bacterium isolated from borax-contaminated leachate ponds.</title>
        <authorList>
            <person name="Hwang C."/>
            <person name="Copeland A."/>
            <person name="Lucas S."/>
            <person name="Lapidus A."/>
            <person name="Barry K."/>
            <person name="Detter J.C."/>
            <person name="Glavina Del Rio T."/>
            <person name="Hammon N."/>
            <person name="Israni S."/>
            <person name="Dalin E."/>
            <person name="Tice H."/>
            <person name="Pitluck S."/>
            <person name="Chertkov O."/>
            <person name="Brettin T."/>
            <person name="Bruce D."/>
            <person name="Han C."/>
            <person name="Schmutz J."/>
            <person name="Larimer F."/>
            <person name="Land M.L."/>
            <person name="Hauser L."/>
            <person name="Kyrpides N."/>
            <person name="Mikhailova N."/>
            <person name="Ye Q."/>
            <person name="Zhou J."/>
            <person name="Richardson P."/>
            <person name="Fields M.W."/>
        </authorList>
    </citation>
    <scope>NUCLEOTIDE SEQUENCE [LARGE SCALE GENOMIC DNA]</scope>
    <source>
        <strain evidence="2">QYMF</strain>
    </source>
</reference>
<keyword evidence="2" id="KW-1185">Reference proteome</keyword>
<proteinExistence type="predicted"/>
<dbReference type="NCBIfam" id="TIGR04540">
    <property type="entry name" value="CLB_0814_fam"/>
    <property type="match status" value="1"/>
</dbReference>
<evidence type="ECO:0000313" key="2">
    <source>
        <dbReference type="Proteomes" id="UP000001572"/>
    </source>
</evidence>
<sequence>MITYFKSQKDLANALINLIDSYWCSEINEQLFLERINEIVSKNNEKVYREEDYTSVIRQRLGKRRIELLDKVLK</sequence>
<dbReference type="InterPro" id="IPR030902">
    <property type="entry name" value="CLB_0814_fam"/>
</dbReference>
<dbReference type="RefSeq" id="WP_012062821.1">
    <property type="nucleotide sequence ID" value="NC_009633.1"/>
</dbReference>
<dbReference type="AlphaFoldDB" id="A6TNL5"/>
<organism evidence="1 2">
    <name type="scientific">Alkaliphilus metalliredigens (strain QYMF)</name>
    <dbReference type="NCBI Taxonomy" id="293826"/>
    <lineage>
        <taxon>Bacteria</taxon>
        <taxon>Bacillati</taxon>
        <taxon>Bacillota</taxon>
        <taxon>Clostridia</taxon>
        <taxon>Peptostreptococcales</taxon>
        <taxon>Natronincolaceae</taxon>
        <taxon>Alkaliphilus</taxon>
    </lineage>
</organism>
<dbReference type="EMBL" id="CP000724">
    <property type="protein sequence ID" value="ABR47783.1"/>
    <property type="molecule type" value="Genomic_DNA"/>
</dbReference>
<dbReference type="STRING" id="293826.Amet_1606"/>
<dbReference type="KEGG" id="amt:Amet_1606"/>